<dbReference type="Proteomes" id="UP000290909">
    <property type="component" value="Chromosome"/>
</dbReference>
<dbReference type="RefSeq" id="WP_035369283.1">
    <property type="nucleotide sequence ID" value="NZ_LR215050.1"/>
</dbReference>
<dbReference type="GO" id="GO:0008171">
    <property type="term" value="F:O-methyltransferase activity"/>
    <property type="evidence" value="ECO:0007669"/>
    <property type="project" value="InterPro"/>
</dbReference>
<dbReference type="InterPro" id="IPR002935">
    <property type="entry name" value="SAM_O-MeTrfase"/>
</dbReference>
<evidence type="ECO:0000256" key="3">
    <source>
        <dbReference type="ARBA" id="ARBA00022691"/>
    </source>
</evidence>
<reference evidence="4 5" key="1">
    <citation type="submission" date="2019-01" db="EMBL/GenBank/DDBJ databases">
        <authorList>
            <consortium name="Pathogen Informatics"/>
        </authorList>
    </citation>
    <scope>NUCLEOTIDE SEQUENCE [LARGE SCALE GENOMIC DNA]</scope>
    <source>
        <strain evidence="4 5">NCTC10172</strain>
    </source>
</reference>
<proteinExistence type="predicted"/>
<keyword evidence="1 4" id="KW-0489">Methyltransferase</keyword>
<dbReference type="AlphaFoldDB" id="A0A449BJM4"/>
<name>A0A449BJM4_9MOLU</name>
<evidence type="ECO:0000256" key="2">
    <source>
        <dbReference type="ARBA" id="ARBA00022679"/>
    </source>
</evidence>
<sequence>MTSKLNEFKQYCLERDIPIITDEGLAYIIDYIRKNNVKKILEIGTAYGYSAICFSLENTVVDTFERDPERIVEAKKWVKTFNANVTIYDEDALLYEGLTDKYDLIFIDAAKSQYQKFFEKFKHNLNTDSAIICDNISFHQLKIEDVKNRNTKALLRKLEAFKTFLIENKDFDSIILPEVGDGLSVSKKK</sequence>
<accession>A0A449BJM4</accession>
<keyword evidence="5" id="KW-1185">Reference proteome</keyword>
<keyword evidence="2 4" id="KW-0808">Transferase</keyword>
<evidence type="ECO:0000313" key="4">
    <source>
        <dbReference type="EMBL" id="VEU82593.1"/>
    </source>
</evidence>
<dbReference type="InterPro" id="IPR029063">
    <property type="entry name" value="SAM-dependent_MTases_sf"/>
</dbReference>
<protein>
    <submittedName>
        <fullName evidence="4">SAM-dependent methyltransferase</fullName>
    </submittedName>
</protein>
<dbReference type="Gene3D" id="3.40.50.150">
    <property type="entry name" value="Vaccinia Virus protein VP39"/>
    <property type="match status" value="1"/>
</dbReference>
<dbReference type="STRING" id="1408416.GCA_000702765_00874"/>
<dbReference type="EMBL" id="LR215050">
    <property type="protein sequence ID" value="VEU82593.1"/>
    <property type="molecule type" value="Genomic_DNA"/>
</dbReference>
<evidence type="ECO:0000256" key="1">
    <source>
        <dbReference type="ARBA" id="ARBA00022603"/>
    </source>
</evidence>
<dbReference type="PANTHER" id="PTHR43836">
    <property type="entry name" value="CATECHOL O-METHYLTRANSFERASE 1-RELATED"/>
    <property type="match status" value="1"/>
</dbReference>
<organism evidence="4 5">
    <name type="scientific">Acholeplasma hippikon</name>
    <dbReference type="NCBI Taxonomy" id="264636"/>
    <lineage>
        <taxon>Bacteria</taxon>
        <taxon>Bacillati</taxon>
        <taxon>Mycoplasmatota</taxon>
        <taxon>Mollicutes</taxon>
        <taxon>Acholeplasmatales</taxon>
        <taxon>Acholeplasmataceae</taxon>
        <taxon>Acholeplasma</taxon>
    </lineage>
</organism>
<keyword evidence="3" id="KW-0949">S-adenosyl-L-methionine</keyword>
<dbReference type="KEGG" id="ahk:NCTC10172_00610"/>
<dbReference type="Pfam" id="PF01596">
    <property type="entry name" value="Methyltransf_3"/>
    <property type="match status" value="1"/>
</dbReference>
<evidence type="ECO:0000313" key="5">
    <source>
        <dbReference type="Proteomes" id="UP000290909"/>
    </source>
</evidence>
<dbReference type="PANTHER" id="PTHR43836:SF2">
    <property type="entry name" value="CATECHOL O-METHYLTRANSFERASE 1-RELATED"/>
    <property type="match status" value="1"/>
</dbReference>
<dbReference type="SUPFAM" id="SSF53335">
    <property type="entry name" value="S-adenosyl-L-methionine-dependent methyltransferases"/>
    <property type="match status" value="1"/>
</dbReference>
<gene>
    <name evidence="4" type="primary">smtA</name>
    <name evidence="4" type="ORF">NCTC10172_00610</name>
</gene>
<dbReference type="GO" id="GO:0032259">
    <property type="term" value="P:methylation"/>
    <property type="evidence" value="ECO:0007669"/>
    <property type="project" value="UniProtKB-KW"/>
</dbReference>